<dbReference type="Pfam" id="PF14717">
    <property type="entry name" value="DUF4465"/>
    <property type="match status" value="1"/>
</dbReference>
<keyword evidence="1" id="KW-0472">Membrane</keyword>
<organism evidence="2">
    <name type="scientific">hydrothermal vent metagenome</name>
    <dbReference type="NCBI Taxonomy" id="652676"/>
    <lineage>
        <taxon>unclassified sequences</taxon>
        <taxon>metagenomes</taxon>
        <taxon>ecological metagenomes</taxon>
    </lineage>
</organism>
<name>A0A3B0WHB4_9ZZZZ</name>
<accession>A0A3B0WHB4</accession>
<dbReference type="Gene3D" id="2.60.120.1350">
    <property type="entry name" value="Protein of unknown function DUF4465"/>
    <property type="match status" value="1"/>
</dbReference>
<feature type="transmembrane region" description="Helical" evidence="1">
    <location>
        <begin position="227"/>
        <end position="247"/>
    </location>
</feature>
<dbReference type="InterPro" id="IPR027828">
    <property type="entry name" value="DUF4465"/>
</dbReference>
<protein>
    <recommendedName>
        <fullName evidence="3">DUF4465 domain-containing protein</fullName>
    </recommendedName>
</protein>
<evidence type="ECO:0000256" key="1">
    <source>
        <dbReference type="SAM" id="Phobius"/>
    </source>
</evidence>
<proteinExistence type="predicted"/>
<gene>
    <name evidence="2" type="ORF">MNBD_GAMMA05-2630</name>
</gene>
<evidence type="ECO:0000313" key="2">
    <source>
        <dbReference type="EMBL" id="VAW50702.1"/>
    </source>
</evidence>
<dbReference type="EMBL" id="UOFE01000006">
    <property type="protein sequence ID" value="VAW50702.1"/>
    <property type="molecule type" value="Genomic_DNA"/>
</dbReference>
<keyword evidence="1" id="KW-0812">Transmembrane</keyword>
<sequence length="250" mass="26412">MKHSIKYLVITMALLASSSASSAVATFDNLLLAPNSFFSPESSTTFTSGDASFVHNFSDFGGGCCWSGFTYSNTTDSTTAGFTNQYSAITGSGVNGSSNYGVSNPGFTPSRLDFDSATIVNGAYFTNTTYAYLSMLNGDSFAKQFEAGDFFTLTINGLDNTDSILGSLDINLATGTDILNEWLWTDLSSLGSVFALEFSLSSSDVGTFGMNTPAYFAIDDLMTVSAVPVPAAIWLFGSGLLGLVGIVRRR</sequence>
<reference evidence="2" key="1">
    <citation type="submission" date="2018-06" db="EMBL/GenBank/DDBJ databases">
        <authorList>
            <person name="Zhirakovskaya E."/>
        </authorList>
    </citation>
    <scope>NUCLEOTIDE SEQUENCE</scope>
</reference>
<evidence type="ECO:0008006" key="3">
    <source>
        <dbReference type="Google" id="ProtNLM"/>
    </source>
</evidence>
<dbReference type="AlphaFoldDB" id="A0A3B0WHB4"/>
<keyword evidence="1" id="KW-1133">Transmembrane helix</keyword>